<dbReference type="Pfam" id="PF12796">
    <property type="entry name" value="Ank_2"/>
    <property type="match status" value="1"/>
</dbReference>
<dbReference type="GO" id="GO:0005634">
    <property type="term" value="C:nucleus"/>
    <property type="evidence" value="ECO:0000318"/>
    <property type="project" value="GO_Central"/>
</dbReference>
<name>F0ZG34_DICPU</name>
<dbReference type="SUPFAM" id="SSF48403">
    <property type="entry name" value="Ankyrin repeat"/>
    <property type="match status" value="1"/>
</dbReference>
<dbReference type="GO" id="GO:0044877">
    <property type="term" value="F:protein-containing complex binding"/>
    <property type="evidence" value="ECO:0007669"/>
    <property type="project" value="EnsemblProtists"/>
</dbReference>
<feature type="repeat" description="ANK" evidence="3">
    <location>
        <begin position="70"/>
        <end position="102"/>
    </location>
</feature>
<dbReference type="Proteomes" id="UP000001064">
    <property type="component" value="Unassembled WGS sequence"/>
</dbReference>
<dbReference type="OrthoDB" id="5946465at2759"/>
<organism evidence="4 5">
    <name type="scientific">Dictyostelium purpureum</name>
    <name type="common">Slime mold</name>
    <dbReference type="NCBI Taxonomy" id="5786"/>
    <lineage>
        <taxon>Eukaryota</taxon>
        <taxon>Amoebozoa</taxon>
        <taxon>Evosea</taxon>
        <taxon>Eumycetozoa</taxon>
        <taxon>Dictyostelia</taxon>
        <taxon>Dictyosteliales</taxon>
        <taxon>Dictyosteliaceae</taxon>
        <taxon>Dictyostelium</taxon>
    </lineage>
</organism>
<evidence type="ECO:0000256" key="2">
    <source>
        <dbReference type="ARBA" id="ARBA00023043"/>
    </source>
</evidence>
<dbReference type="GO" id="GO:2000813">
    <property type="term" value="P:negative regulation of barbed-end actin filament capping"/>
    <property type="evidence" value="ECO:0007669"/>
    <property type="project" value="EnsemblProtists"/>
</dbReference>
<dbReference type="PROSITE" id="PS50297">
    <property type="entry name" value="ANK_REP_REGION"/>
    <property type="match status" value="2"/>
</dbReference>
<dbReference type="RefSeq" id="XP_003286370.1">
    <property type="nucleotide sequence ID" value="XM_003286322.1"/>
</dbReference>
<sequence>MSTDQDQFSWAVKNGDLKNVEVAVKADPSLVKKTDANGRNPCHWAADYNQAEILDFLISKGAKFNDADGYGITPLLAAVYENHVQAVELLLKRGAKKDAKGPDGQTAYEAAEKEEIKKLLK</sequence>
<dbReference type="GeneID" id="10503764"/>
<reference evidence="5" key="1">
    <citation type="journal article" date="2011" name="Genome Biol.">
        <title>Comparative genomics of the social amoebae Dictyostelium discoideum and Dictyostelium purpureum.</title>
        <authorList>
            <consortium name="US DOE Joint Genome Institute (JGI-PGF)"/>
            <person name="Sucgang R."/>
            <person name="Kuo A."/>
            <person name="Tian X."/>
            <person name="Salerno W."/>
            <person name="Parikh A."/>
            <person name="Feasley C.L."/>
            <person name="Dalin E."/>
            <person name="Tu H."/>
            <person name="Huang E."/>
            <person name="Barry K."/>
            <person name="Lindquist E."/>
            <person name="Shapiro H."/>
            <person name="Bruce D."/>
            <person name="Schmutz J."/>
            <person name="Salamov A."/>
            <person name="Fey P."/>
            <person name="Gaudet P."/>
            <person name="Anjard C."/>
            <person name="Babu M.M."/>
            <person name="Basu S."/>
            <person name="Bushmanova Y."/>
            <person name="van der Wel H."/>
            <person name="Katoh-Kurasawa M."/>
            <person name="Dinh C."/>
            <person name="Coutinho P.M."/>
            <person name="Saito T."/>
            <person name="Elias M."/>
            <person name="Schaap P."/>
            <person name="Kay R.R."/>
            <person name="Henrissat B."/>
            <person name="Eichinger L."/>
            <person name="Rivero F."/>
            <person name="Putnam N.H."/>
            <person name="West C.M."/>
            <person name="Loomis W.F."/>
            <person name="Chisholm R.L."/>
            <person name="Shaulsky G."/>
            <person name="Strassmann J.E."/>
            <person name="Queller D.C."/>
            <person name="Kuspa A."/>
            <person name="Grigoriev I.V."/>
        </authorList>
    </citation>
    <scope>NUCLEOTIDE SEQUENCE [LARGE SCALE GENOMIC DNA]</scope>
    <source>
        <strain evidence="5">QSDP1</strain>
    </source>
</reference>
<dbReference type="OMA" id="TALIDCT"/>
<evidence type="ECO:0000313" key="5">
    <source>
        <dbReference type="Proteomes" id="UP000001064"/>
    </source>
</evidence>
<dbReference type="PANTHER" id="PTHR24171:SF8">
    <property type="entry name" value="BRCA1-ASSOCIATED RING DOMAIN PROTEIN 1"/>
    <property type="match status" value="1"/>
</dbReference>
<dbReference type="eggNOG" id="KOG4214">
    <property type="taxonomic scope" value="Eukaryota"/>
</dbReference>
<dbReference type="EMBL" id="GL871008">
    <property type="protein sequence ID" value="EGC37089.1"/>
    <property type="molecule type" value="Genomic_DNA"/>
</dbReference>
<dbReference type="GO" id="GO:0005737">
    <property type="term" value="C:cytoplasm"/>
    <property type="evidence" value="ECO:0000318"/>
    <property type="project" value="GO_Central"/>
</dbReference>
<dbReference type="STRING" id="5786.F0ZG34"/>
<keyword evidence="5" id="KW-1185">Reference proteome</keyword>
<dbReference type="PANTHER" id="PTHR24171">
    <property type="entry name" value="ANKYRIN REPEAT DOMAIN-CONTAINING PROTEIN 39-RELATED"/>
    <property type="match status" value="1"/>
</dbReference>
<dbReference type="InParanoid" id="F0ZG34"/>
<protein>
    <submittedName>
        <fullName evidence="4">Uncharacterized protein</fullName>
    </submittedName>
</protein>
<keyword evidence="1" id="KW-0677">Repeat</keyword>
<dbReference type="VEuPathDB" id="AmoebaDB:DICPUDRAFT_54221"/>
<dbReference type="InterPro" id="IPR002110">
    <property type="entry name" value="Ankyrin_rpt"/>
</dbReference>
<dbReference type="SMART" id="SM00248">
    <property type="entry name" value="ANK"/>
    <property type="match status" value="3"/>
</dbReference>
<dbReference type="FunCoup" id="F0ZG34">
    <property type="interactions" value="186"/>
</dbReference>
<evidence type="ECO:0000256" key="3">
    <source>
        <dbReference type="PROSITE-ProRule" id="PRU00023"/>
    </source>
</evidence>
<accession>F0ZG34</accession>
<dbReference type="GO" id="GO:2000812">
    <property type="term" value="P:regulation of barbed-end actin filament capping"/>
    <property type="evidence" value="ECO:0000318"/>
    <property type="project" value="GO_Central"/>
</dbReference>
<proteinExistence type="predicted"/>
<feature type="repeat" description="ANK" evidence="3">
    <location>
        <begin position="37"/>
        <end position="69"/>
    </location>
</feature>
<evidence type="ECO:0000256" key="1">
    <source>
        <dbReference type="ARBA" id="ARBA00022737"/>
    </source>
</evidence>
<evidence type="ECO:0000313" key="4">
    <source>
        <dbReference type="EMBL" id="EGC37089.1"/>
    </source>
</evidence>
<keyword evidence="2 3" id="KW-0040">ANK repeat</keyword>
<gene>
    <name evidence="4" type="ORF">DICPUDRAFT_54221</name>
</gene>
<dbReference type="AlphaFoldDB" id="F0ZG34"/>
<dbReference type="Gene3D" id="1.25.40.20">
    <property type="entry name" value="Ankyrin repeat-containing domain"/>
    <property type="match status" value="1"/>
</dbReference>
<dbReference type="InterPro" id="IPR036770">
    <property type="entry name" value="Ankyrin_rpt-contain_sf"/>
</dbReference>
<dbReference type="GO" id="GO:0030036">
    <property type="term" value="P:actin cytoskeleton organization"/>
    <property type="evidence" value="ECO:0007669"/>
    <property type="project" value="EnsemblProtists"/>
</dbReference>
<dbReference type="PROSITE" id="PS50088">
    <property type="entry name" value="ANK_REPEAT"/>
    <property type="match status" value="2"/>
</dbReference>
<dbReference type="KEGG" id="dpp:DICPUDRAFT_54221"/>